<protein>
    <submittedName>
        <fullName evidence="1">Uncharacterized protein</fullName>
    </submittedName>
</protein>
<proteinExistence type="predicted"/>
<keyword evidence="2" id="KW-1185">Reference proteome</keyword>
<reference evidence="1" key="1">
    <citation type="submission" date="2018-11" db="EMBL/GenBank/DDBJ databases">
        <authorList>
            <consortium name="Pathogen Informatics"/>
        </authorList>
    </citation>
    <scope>NUCLEOTIDE SEQUENCE</scope>
</reference>
<accession>A0A448WR41</accession>
<gene>
    <name evidence="1" type="ORF">PXEA_LOCUS11544</name>
</gene>
<comment type="caution">
    <text evidence="1">The sequence shown here is derived from an EMBL/GenBank/DDBJ whole genome shotgun (WGS) entry which is preliminary data.</text>
</comment>
<evidence type="ECO:0000313" key="2">
    <source>
        <dbReference type="Proteomes" id="UP000784294"/>
    </source>
</evidence>
<organism evidence="1 2">
    <name type="scientific">Protopolystoma xenopodis</name>
    <dbReference type="NCBI Taxonomy" id="117903"/>
    <lineage>
        <taxon>Eukaryota</taxon>
        <taxon>Metazoa</taxon>
        <taxon>Spiralia</taxon>
        <taxon>Lophotrochozoa</taxon>
        <taxon>Platyhelminthes</taxon>
        <taxon>Monogenea</taxon>
        <taxon>Polyopisthocotylea</taxon>
        <taxon>Polystomatidea</taxon>
        <taxon>Polystomatidae</taxon>
        <taxon>Protopolystoma</taxon>
    </lineage>
</organism>
<sequence length="178" mass="19773">MAILRSETAAHLKHLPECMQVRMMRNVKWLGRSCNWQGSGRVDRRKGSNTNTDLHSVVASTPNIPFSFHSQHLNPPPFQFKSTLFGHSIFTSLCIKQASFRPLSPTPLVTLCLSDTCDRHTGPTQPIATVSSRRSQPARYAQAMTAASSMECLRSNATYAFIRLCLHVCVCVCACVCM</sequence>
<dbReference type="Proteomes" id="UP000784294">
    <property type="component" value="Unassembled WGS sequence"/>
</dbReference>
<evidence type="ECO:0000313" key="1">
    <source>
        <dbReference type="EMBL" id="VEL18104.1"/>
    </source>
</evidence>
<name>A0A448WR41_9PLAT</name>
<dbReference type="EMBL" id="CAAALY010035649">
    <property type="protein sequence ID" value="VEL18104.1"/>
    <property type="molecule type" value="Genomic_DNA"/>
</dbReference>
<dbReference type="AlphaFoldDB" id="A0A448WR41"/>